<evidence type="ECO:0000313" key="1">
    <source>
        <dbReference type="EMBL" id="EKV26861.1"/>
    </source>
</evidence>
<comment type="caution">
    <text evidence="1">The sequence shown here is derived from an EMBL/GenBank/DDBJ whole genome shotgun (WGS) entry which is preliminary data.</text>
</comment>
<dbReference type="RefSeq" id="WP_009542480.1">
    <property type="nucleotide sequence ID" value="NZ_ANHY01000022.1"/>
</dbReference>
<sequence length="129" mass="14062">MRFWPSIAAPVLALSLALLVFLPLGPGAKGAAFLDGFEDLPLMPSLSQQTDRTTVFDSPYGRIVEAYASGRATPGQVLDFYGATLPQLGWTRQDARVFRREGEVLRIEFPRPSPGGAPTLLVRFEVSPD</sequence>
<reference evidence="1 2" key="1">
    <citation type="journal article" date="2013" name="Genome Announc.">
        <title>Draft Genome Sequence of an Alphaproteobacterium, Caenispirillum salinarum AK4(T), Isolated from a Solar Saltern.</title>
        <authorList>
            <person name="Khatri I."/>
            <person name="Singh A."/>
            <person name="Korpole S."/>
            <person name="Pinnaka A.K."/>
            <person name="Subramanian S."/>
        </authorList>
    </citation>
    <scope>NUCLEOTIDE SEQUENCE [LARGE SCALE GENOMIC DNA]</scope>
    <source>
        <strain evidence="1 2">AK4</strain>
    </source>
</reference>
<dbReference type="EMBL" id="ANHY01000022">
    <property type="protein sequence ID" value="EKV26861.1"/>
    <property type="molecule type" value="Genomic_DNA"/>
</dbReference>
<dbReference type="Proteomes" id="UP000009881">
    <property type="component" value="Unassembled WGS sequence"/>
</dbReference>
<organism evidence="1 2">
    <name type="scientific">Caenispirillum salinarum AK4</name>
    <dbReference type="NCBI Taxonomy" id="1238182"/>
    <lineage>
        <taxon>Bacteria</taxon>
        <taxon>Pseudomonadati</taxon>
        <taxon>Pseudomonadota</taxon>
        <taxon>Alphaproteobacteria</taxon>
        <taxon>Rhodospirillales</taxon>
        <taxon>Novispirillaceae</taxon>
        <taxon>Caenispirillum</taxon>
    </lineage>
</organism>
<dbReference type="STRING" id="1238182.C882_2084"/>
<name>K9HDN1_9PROT</name>
<evidence type="ECO:0000313" key="2">
    <source>
        <dbReference type="Proteomes" id="UP000009881"/>
    </source>
</evidence>
<protein>
    <submittedName>
        <fullName evidence="1">Uncharacterized protein</fullName>
    </submittedName>
</protein>
<gene>
    <name evidence="1" type="ORF">C882_2084</name>
</gene>
<dbReference type="eggNOG" id="ENOG503318F">
    <property type="taxonomic scope" value="Bacteria"/>
</dbReference>
<accession>K9HDN1</accession>
<dbReference type="PATRIC" id="fig|1238182.3.peg.4038"/>
<dbReference type="AlphaFoldDB" id="K9HDN1"/>
<keyword evidence="2" id="KW-1185">Reference proteome</keyword>
<proteinExistence type="predicted"/>